<dbReference type="InterPro" id="IPR044859">
    <property type="entry name" value="Allene_oxi_cyc_Dirigent"/>
</dbReference>
<dbReference type="Proteomes" id="UP000026960">
    <property type="component" value="Chromosome 7"/>
</dbReference>
<comment type="function">
    <text evidence="4">Dirigent proteins impart stereoselectivity on the phenoxy radical-coupling reaction, yielding optically active lignans from two molecules of coniferyl alcohol in the biosynthesis of lignans, flavonolignans, and alkaloids and thus plays a central role in plant secondary metabolism.</text>
</comment>
<comment type="subcellular location">
    <subcellularLocation>
        <location evidence="4">Secreted</location>
        <location evidence="4">Extracellular space</location>
        <location evidence="4">Apoplast</location>
    </subcellularLocation>
</comment>
<name>A0A0D3GLD3_9ORYZ</name>
<dbReference type="InterPro" id="IPR004265">
    <property type="entry name" value="Dirigent"/>
</dbReference>
<protein>
    <recommendedName>
        <fullName evidence="4">Dirigent protein</fullName>
    </recommendedName>
</protein>
<sequence>MEEDEEKDGELLVVDMEMASEDELLSLNGGGREHEGQFCLITRWRSENDFENAQKAKMANAPEHRRQLVAAVALILAVAAAVAPLAEARRKTVRLRVYMHDIVGGAGQTSVVVVKGPGPANPSMSPGNNFGDTVIIDDVVTEGPSLASREVGRAQGTYMLASMARPVFIVDITLVLTDGPYNGSTIVVAGRDDTSEEIRELAVVGGSGMLRRASGHVLWRTAKVESKLHAVLELDVHASVPAAAVAPSGSGSGSHDHPLLNQNFVIFGTFWT</sequence>
<dbReference type="EnsemblPlants" id="OBART07G00540.1">
    <property type="protein sequence ID" value="OBART07G00540.1"/>
    <property type="gene ID" value="OBART07G00540"/>
</dbReference>
<dbReference type="GO" id="GO:0009699">
    <property type="term" value="P:phenylpropanoid biosynthetic process"/>
    <property type="evidence" value="ECO:0007669"/>
    <property type="project" value="UniProtKB-ARBA"/>
</dbReference>
<evidence type="ECO:0000256" key="4">
    <source>
        <dbReference type="RuleBase" id="RU363099"/>
    </source>
</evidence>
<dbReference type="GO" id="GO:0048046">
    <property type="term" value="C:apoplast"/>
    <property type="evidence" value="ECO:0007669"/>
    <property type="project" value="UniProtKB-SubCell"/>
</dbReference>
<organism evidence="6">
    <name type="scientific">Oryza barthii</name>
    <dbReference type="NCBI Taxonomy" id="65489"/>
    <lineage>
        <taxon>Eukaryota</taxon>
        <taxon>Viridiplantae</taxon>
        <taxon>Streptophyta</taxon>
        <taxon>Embryophyta</taxon>
        <taxon>Tracheophyta</taxon>
        <taxon>Spermatophyta</taxon>
        <taxon>Magnoliopsida</taxon>
        <taxon>Liliopsida</taxon>
        <taxon>Poales</taxon>
        <taxon>Poaceae</taxon>
        <taxon>BOP clade</taxon>
        <taxon>Oryzoideae</taxon>
        <taxon>Oryzeae</taxon>
        <taxon>Oryzinae</taxon>
        <taxon>Oryza</taxon>
    </lineage>
</organism>
<dbReference type="Gene3D" id="2.40.480.10">
    <property type="entry name" value="Allene oxide cyclase-like"/>
    <property type="match status" value="1"/>
</dbReference>
<keyword evidence="5" id="KW-0812">Transmembrane</keyword>
<dbReference type="Gramene" id="OBART07G00540.1">
    <property type="protein sequence ID" value="OBART07G00540.1"/>
    <property type="gene ID" value="OBART07G00540"/>
</dbReference>
<reference evidence="6" key="2">
    <citation type="submission" date="2015-03" db="UniProtKB">
        <authorList>
            <consortium name="EnsemblPlants"/>
        </authorList>
    </citation>
    <scope>IDENTIFICATION</scope>
</reference>
<reference evidence="6" key="1">
    <citation type="journal article" date="2009" name="Rice">
        <title>De Novo Next Generation Sequencing of Plant Genomes.</title>
        <authorList>
            <person name="Rounsley S."/>
            <person name="Marri P.R."/>
            <person name="Yu Y."/>
            <person name="He R."/>
            <person name="Sisneros N."/>
            <person name="Goicoechea J.L."/>
            <person name="Lee S.J."/>
            <person name="Angelova A."/>
            <person name="Kudrna D."/>
            <person name="Luo M."/>
            <person name="Affourtit J."/>
            <person name="Desany B."/>
            <person name="Knight J."/>
            <person name="Niazi F."/>
            <person name="Egholm M."/>
            <person name="Wing R.A."/>
        </authorList>
    </citation>
    <scope>NUCLEOTIDE SEQUENCE [LARGE SCALE GENOMIC DNA]</scope>
    <source>
        <strain evidence="6">cv. IRGC 105608</strain>
    </source>
</reference>
<evidence type="ECO:0000256" key="2">
    <source>
        <dbReference type="ARBA" id="ARBA00011738"/>
    </source>
</evidence>
<evidence type="ECO:0000313" key="7">
    <source>
        <dbReference type="Proteomes" id="UP000026960"/>
    </source>
</evidence>
<dbReference type="Pfam" id="PF03018">
    <property type="entry name" value="Dirigent"/>
    <property type="match status" value="1"/>
</dbReference>
<evidence type="ECO:0000313" key="6">
    <source>
        <dbReference type="EnsemblPlants" id="OBART07G00540.1"/>
    </source>
</evidence>
<dbReference type="AlphaFoldDB" id="A0A0D3GLD3"/>
<comment type="similarity">
    <text evidence="1 4">Belongs to the plant dirigent protein family.</text>
</comment>
<keyword evidence="4" id="KW-0052">Apoplast</keyword>
<dbReference type="PANTHER" id="PTHR21495">
    <property type="entry name" value="NUCLEOPORIN-RELATED"/>
    <property type="match status" value="1"/>
</dbReference>
<keyword evidence="5" id="KW-0472">Membrane</keyword>
<dbReference type="STRING" id="65489.A0A0D3GLD3"/>
<keyword evidence="5" id="KW-1133">Transmembrane helix</keyword>
<evidence type="ECO:0000256" key="3">
    <source>
        <dbReference type="ARBA" id="ARBA00022525"/>
    </source>
</evidence>
<accession>A0A0D3GLD3</accession>
<feature type="transmembrane region" description="Helical" evidence="5">
    <location>
        <begin position="68"/>
        <end position="86"/>
    </location>
</feature>
<evidence type="ECO:0000256" key="5">
    <source>
        <dbReference type="SAM" id="Phobius"/>
    </source>
</evidence>
<evidence type="ECO:0000256" key="1">
    <source>
        <dbReference type="ARBA" id="ARBA00010746"/>
    </source>
</evidence>
<dbReference type="eggNOG" id="ENOG502R3T6">
    <property type="taxonomic scope" value="Eukaryota"/>
</dbReference>
<keyword evidence="3 4" id="KW-0964">Secreted</keyword>
<keyword evidence="7" id="KW-1185">Reference proteome</keyword>
<dbReference type="HOGENOM" id="CLU_087111_1_1_1"/>
<comment type="subunit">
    <text evidence="2 4">Homodimer.</text>
</comment>
<proteinExistence type="inferred from homology"/>
<dbReference type="PaxDb" id="65489-OBART07G00540.1"/>